<reference evidence="8" key="1">
    <citation type="submission" date="2020-07" db="EMBL/GenBank/DDBJ databases">
        <title>Huge and variable diversity of episymbiotic CPR bacteria and DPANN archaea in groundwater ecosystems.</title>
        <authorList>
            <person name="He C.Y."/>
            <person name="Keren R."/>
            <person name="Whittaker M."/>
            <person name="Farag I.F."/>
            <person name="Doudna J."/>
            <person name="Cate J.H.D."/>
            <person name="Banfield J.F."/>
        </authorList>
    </citation>
    <scope>NUCLEOTIDE SEQUENCE</scope>
    <source>
        <strain evidence="8">NC_groundwater_1225_Ag_S-0.1um_56_177</strain>
    </source>
</reference>
<keyword evidence="4 7" id="KW-0472">Membrane</keyword>
<dbReference type="PANTHER" id="PTHR30518:SF2">
    <property type="entry name" value="ENDOLYTIC MUREIN TRANSGLYCOSYLASE"/>
    <property type="match status" value="1"/>
</dbReference>
<accession>A0A933DS26</accession>
<dbReference type="EC" id="4.2.2.29" evidence="7"/>
<evidence type="ECO:0000256" key="6">
    <source>
        <dbReference type="ARBA" id="ARBA00023316"/>
    </source>
</evidence>
<feature type="site" description="Important for catalytic activity" evidence="7">
    <location>
        <position position="473"/>
    </location>
</feature>
<evidence type="ECO:0000313" key="9">
    <source>
        <dbReference type="Proteomes" id="UP000756703"/>
    </source>
</evidence>
<dbReference type="Proteomes" id="UP000756703">
    <property type="component" value="Unassembled WGS sequence"/>
</dbReference>
<dbReference type="InterPro" id="IPR003770">
    <property type="entry name" value="MLTG-like"/>
</dbReference>
<dbReference type="NCBIfam" id="TIGR00247">
    <property type="entry name" value="endolytic transglycosylase MltG"/>
    <property type="match status" value="1"/>
</dbReference>
<dbReference type="SUPFAM" id="SSF53335">
    <property type="entry name" value="S-adenosyl-L-methionine-dependent methyltransferases"/>
    <property type="match status" value="1"/>
</dbReference>
<dbReference type="Gene3D" id="3.30.1490.480">
    <property type="entry name" value="Endolytic murein transglycosylase"/>
    <property type="match status" value="1"/>
</dbReference>
<dbReference type="GO" id="GO:0009252">
    <property type="term" value="P:peptidoglycan biosynthetic process"/>
    <property type="evidence" value="ECO:0007669"/>
    <property type="project" value="UniProtKB-UniRule"/>
</dbReference>
<evidence type="ECO:0000256" key="1">
    <source>
        <dbReference type="ARBA" id="ARBA00022475"/>
    </source>
</evidence>
<evidence type="ECO:0000256" key="7">
    <source>
        <dbReference type="HAMAP-Rule" id="MF_02065"/>
    </source>
</evidence>
<comment type="similarity">
    <text evidence="7">Belongs to the transglycosylase MltG family.</text>
</comment>
<dbReference type="AlphaFoldDB" id="A0A933DS26"/>
<protein>
    <recommendedName>
        <fullName evidence="7">Endolytic murein transglycosylase</fullName>
        <ecNumber evidence="7">4.2.2.29</ecNumber>
    </recommendedName>
    <alternativeName>
        <fullName evidence="7">Peptidoglycan lytic transglycosylase</fullName>
    </alternativeName>
    <alternativeName>
        <fullName evidence="7">Peptidoglycan polymerization terminase</fullName>
    </alternativeName>
</protein>
<dbReference type="Gene3D" id="3.30.160.60">
    <property type="entry name" value="Classic Zinc Finger"/>
    <property type="match status" value="1"/>
</dbReference>
<keyword evidence="2 7" id="KW-0812">Transmembrane</keyword>
<gene>
    <name evidence="7 8" type="primary">mltG</name>
    <name evidence="8" type="ORF">HY473_01500</name>
</gene>
<dbReference type="CDD" id="cd02440">
    <property type="entry name" value="AdoMet_MTases"/>
    <property type="match status" value="1"/>
</dbReference>
<keyword evidence="6 7" id="KW-0961">Cell wall biogenesis/degradation</keyword>
<evidence type="ECO:0000256" key="4">
    <source>
        <dbReference type="ARBA" id="ARBA00023136"/>
    </source>
</evidence>
<keyword evidence="5 7" id="KW-0456">Lyase</keyword>
<dbReference type="PANTHER" id="PTHR30518">
    <property type="entry name" value="ENDOLYTIC MUREIN TRANSGLYCOSYLASE"/>
    <property type="match status" value="1"/>
</dbReference>
<name>A0A933DS26_9BACT</name>
<dbReference type="GO" id="GO:0071555">
    <property type="term" value="P:cell wall organization"/>
    <property type="evidence" value="ECO:0007669"/>
    <property type="project" value="UniProtKB-KW"/>
</dbReference>
<evidence type="ECO:0000313" key="8">
    <source>
        <dbReference type="EMBL" id="MBI4132760.1"/>
    </source>
</evidence>
<evidence type="ECO:0000256" key="2">
    <source>
        <dbReference type="ARBA" id="ARBA00022692"/>
    </source>
</evidence>
<evidence type="ECO:0000256" key="3">
    <source>
        <dbReference type="ARBA" id="ARBA00022989"/>
    </source>
</evidence>
<sequence>MGGFRFFGYDRPVDELIRELKQQGVLRSSYVEQAFRAIDRKDFVRPEHRAEAYANYPLPIGEGQTISQPYTVAFMLDLLDPRPGERILDVGTGSGWQTALLAHIVSQSGKGQKAKDKGTVYAVERSPELCRFAKANLEKYNFIKNGVVEFFCQDATAGLPEGALFDKIIAAAAAEDKIPEAWRRELAIGGKIVAPVGDSIWCYTKTGRAAWEEQEFPGFAFVPLISTPPQESPGGNSGGALGRRRTILPFLAISFLLLFSGTYSTFAPTRLAAKVRIEIPPGSGSRAIGAVLKSNGVIRSRLSFVTYAALTGSADALKPGRYEFSGKIAIPELVDRLVRGEIYPNERLITIPEGWDVRDIGGYLESVGMFPAAEWWETVGRPAGDYRREERLPRPDFSQEFGFLKDKPGSVGLEGYLFPDTYRVFRTSSADAVTKKMLENFDAKFTPELRAETARQKKTIFAVITMASLLEKEVPTERDRAIVSGILWKRFGLGIPLQVDATINYITGRREEPSAADLAIDSPYNTYRYPGLPLGPIANPGMEAIRAALFPRASDYLYYLSAADGTTIFSRTLEEHAAAKRKFLQ</sequence>
<evidence type="ECO:0000256" key="5">
    <source>
        <dbReference type="ARBA" id="ARBA00023239"/>
    </source>
</evidence>
<organism evidence="8 9">
    <name type="scientific">Candidatus Sungiibacteriota bacterium</name>
    <dbReference type="NCBI Taxonomy" id="2750080"/>
    <lineage>
        <taxon>Bacteria</taxon>
        <taxon>Candidatus Sungiibacteriota</taxon>
    </lineage>
</organism>
<dbReference type="Gene3D" id="3.40.50.150">
    <property type="entry name" value="Vaccinia Virus protein VP39"/>
    <property type="match status" value="1"/>
</dbReference>
<comment type="catalytic activity">
    <reaction evidence="7">
        <text>a peptidoglycan chain = a peptidoglycan chain with N-acetyl-1,6-anhydromuramyl-[peptide] at the reducing end + a peptidoglycan chain with N-acetylglucosamine at the non-reducing end.</text>
        <dbReference type="EC" id="4.2.2.29"/>
    </reaction>
</comment>
<dbReference type="GO" id="GO:0005886">
    <property type="term" value="C:plasma membrane"/>
    <property type="evidence" value="ECO:0007669"/>
    <property type="project" value="UniProtKB-UniRule"/>
</dbReference>
<dbReference type="Pfam" id="PF01135">
    <property type="entry name" value="PCMT"/>
    <property type="match status" value="1"/>
</dbReference>
<dbReference type="InterPro" id="IPR029063">
    <property type="entry name" value="SAM-dependent_MTases_sf"/>
</dbReference>
<keyword evidence="1 7" id="KW-1003">Cell membrane</keyword>
<comment type="function">
    <text evidence="7">Functions as a peptidoglycan terminase that cleaves nascent peptidoglycan strands endolytically to terminate their elongation.</text>
</comment>
<comment type="caution">
    <text evidence="8">The sequence shown here is derived from an EMBL/GenBank/DDBJ whole genome shotgun (WGS) entry which is preliminary data.</text>
</comment>
<proteinExistence type="inferred from homology"/>
<dbReference type="HAMAP" id="MF_02065">
    <property type="entry name" value="MltG"/>
    <property type="match status" value="1"/>
</dbReference>
<dbReference type="GO" id="GO:0008932">
    <property type="term" value="F:lytic endotransglycosylase activity"/>
    <property type="evidence" value="ECO:0007669"/>
    <property type="project" value="UniProtKB-UniRule"/>
</dbReference>
<dbReference type="Pfam" id="PF02618">
    <property type="entry name" value="YceG"/>
    <property type="match status" value="1"/>
</dbReference>
<keyword evidence="3 7" id="KW-1133">Transmembrane helix</keyword>
<dbReference type="CDD" id="cd08010">
    <property type="entry name" value="MltG_like"/>
    <property type="match status" value="1"/>
</dbReference>
<dbReference type="EMBL" id="JACQMI010000013">
    <property type="protein sequence ID" value="MBI4132760.1"/>
    <property type="molecule type" value="Genomic_DNA"/>
</dbReference>